<dbReference type="SUPFAM" id="SSF57889">
    <property type="entry name" value="Cysteine-rich domain"/>
    <property type="match status" value="1"/>
</dbReference>
<dbReference type="GO" id="GO:0016020">
    <property type="term" value="C:membrane"/>
    <property type="evidence" value="ECO:0007669"/>
    <property type="project" value="TreeGrafter"/>
</dbReference>
<dbReference type="EMBL" id="JAJFAZ020000007">
    <property type="protein sequence ID" value="KAI5317463.1"/>
    <property type="molecule type" value="Genomic_DNA"/>
</dbReference>
<dbReference type="CDD" id="cd20805">
    <property type="entry name" value="C1_DGK_rpt2"/>
    <property type="match status" value="1"/>
</dbReference>
<dbReference type="PANTHER" id="PTHR11255:SF104">
    <property type="entry name" value="DIACYLGLYCEROL KINASE 2"/>
    <property type="match status" value="1"/>
</dbReference>
<evidence type="ECO:0000313" key="5">
    <source>
        <dbReference type="Proteomes" id="UP001054821"/>
    </source>
</evidence>
<accession>A0AAD4V366</accession>
<dbReference type="GO" id="GO:0007165">
    <property type="term" value="P:signal transduction"/>
    <property type="evidence" value="ECO:0007669"/>
    <property type="project" value="InterPro"/>
</dbReference>
<evidence type="ECO:0000256" key="2">
    <source>
        <dbReference type="ARBA" id="ARBA00022833"/>
    </source>
</evidence>
<dbReference type="InterPro" id="IPR046349">
    <property type="entry name" value="C1-like_sf"/>
</dbReference>
<dbReference type="SMART" id="SM00109">
    <property type="entry name" value="C1"/>
    <property type="match status" value="1"/>
</dbReference>
<organism evidence="4 5">
    <name type="scientific">Prunus dulcis</name>
    <name type="common">Almond</name>
    <name type="synonym">Amygdalus dulcis</name>
    <dbReference type="NCBI Taxonomy" id="3755"/>
    <lineage>
        <taxon>Eukaryota</taxon>
        <taxon>Viridiplantae</taxon>
        <taxon>Streptophyta</taxon>
        <taxon>Embryophyta</taxon>
        <taxon>Tracheophyta</taxon>
        <taxon>Spermatophyta</taxon>
        <taxon>Magnoliopsida</taxon>
        <taxon>eudicotyledons</taxon>
        <taxon>Gunneridae</taxon>
        <taxon>Pentapetalae</taxon>
        <taxon>rosids</taxon>
        <taxon>fabids</taxon>
        <taxon>Rosales</taxon>
        <taxon>Rosaceae</taxon>
        <taxon>Amygdaloideae</taxon>
        <taxon>Amygdaleae</taxon>
        <taxon>Prunus</taxon>
    </lineage>
</organism>
<keyword evidence="5" id="KW-1185">Reference proteome</keyword>
<reference evidence="4 5" key="1">
    <citation type="journal article" date="2022" name="G3 (Bethesda)">
        <title>Whole-genome sequence and methylome profiling of the almond [Prunus dulcis (Mill.) D.A. Webb] cultivar 'Nonpareil'.</title>
        <authorList>
            <person name="D'Amico-Willman K.M."/>
            <person name="Ouma W.Z."/>
            <person name="Meulia T."/>
            <person name="Sideli G.M."/>
            <person name="Gradziel T.M."/>
            <person name="Fresnedo-Ramirez J."/>
        </authorList>
    </citation>
    <scope>NUCLEOTIDE SEQUENCE [LARGE SCALE GENOMIC DNA]</scope>
    <source>
        <strain evidence="4">Clone GOH B32 T37-40</strain>
    </source>
</reference>
<dbReference type="GO" id="GO:0046872">
    <property type="term" value="F:metal ion binding"/>
    <property type="evidence" value="ECO:0007669"/>
    <property type="project" value="UniProtKB-KW"/>
</dbReference>
<keyword evidence="2" id="KW-0862">Zinc</keyword>
<gene>
    <name evidence="4" type="ORF">L3X38_037170</name>
</gene>
<protein>
    <recommendedName>
        <fullName evidence="3">Phorbol-ester/DAG-type domain-containing protein</fullName>
    </recommendedName>
</protein>
<dbReference type="PROSITE" id="PS50081">
    <property type="entry name" value="ZF_DAG_PE_2"/>
    <property type="match status" value="1"/>
</dbReference>
<dbReference type="InterPro" id="IPR002219">
    <property type="entry name" value="PKC_DAG/PE"/>
</dbReference>
<evidence type="ECO:0000256" key="1">
    <source>
        <dbReference type="ARBA" id="ARBA00022723"/>
    </source>
</evidence>
<name>A0AAD4V366_PRUDU</name>
<feature type="domain" description="Phorbol-ester/DAG-type" evidence="3">
    <location>
        <begin position="66"/>
        <end position="125"/>
    </location>
</feature>
<proteinExistence type="predicted"/>
<dbReference type="Gene3D" id="3.30.60.20">
    <property type="match status" value="1"/>
</dbReference>
<comment type="caution">
    <text evidence="4">The sequence shown here is derived from an EMBL/GenBank/DDBJ whole genome shotgun (WGS) entry which is preliminary data.</text>
</comment>
<keyword evidence="1" id="KW-0479">Metal-binding</keyword>
<dbReference type="Pfam" id="PF00130">
    <property type="entry name" value="C1_1"/>
    <property type="match status" value="1"/>
</dbReference>
<dbReference type="InterPro" id="IPR037607">
    <property type="entry name" value="DGK"/>
</dbReference>
<dbReference type="GO" id="GO:0004143">
    <property type="term" value="F:ATP-dependent diacylglycerol kinase activity"/>
    <property type="evidence" value="ECO:0007669"/>
    <property type="project" value="InterPro"/>
</dbReference>
<dbReference type="AlphaFoldDB" id="A0AAD4V366"/>
<dbReference type="FunFam" id="3.30.60.20:FF:000027">
    <property type="entry name" value="Diacylglycerol kinase"/>
    <property type="match status" value="1"/>
</dbReference>
<sequence>MTNGEQPSTCVCLTSLVFLHNQGTKASYRTPVHHCSVCGVAAHFYCSQYAVRDCKCVARAGFTHVRHHWSERWVNVHDNPEISAFCFYCEEPCSVPLLDASPTWHCLWCQRLIHVRCHNKMAKECGDACDFCTLSRIIISPLCVKEVGHCNGGYRENSNIEQNFNREKQRILGEELMYSFIDLSTQYSDGFYTSLSKLCVHVSNLLTFLTSLKER</sequence>
<dbReference type="PANTHER" id="PTHR11255">
    <property type="entry name" value="DIACYLGLYCEROL KINASE"/>
    <property type="match status" value="1"/>
</dbReference>
<evidence type="ECO:0000313" key="4">
    <source>
        <dbReference type="EMBL" id="KAI5317463.1"/>
    </source>
</evidence>
<dbReference type="Proteomes" id="UP001054821">
    <property type="component" value="Chromosome 7"/>
</dbReference>
<evidence type="ECO:0000259" key="3">
    <source>
        <dbReference type="PROSITE" id="PS50081"/>
    </source>
</evidence>